<organism evidence="2 3">
    <name type="scientific">Natronorubrum daqingense</name>
    <dbReference type="NCBI Taxonomy" id="588898"/>
    <lineage>
        <taxon>Archaea</taxon>
        <taxon>Methanobacteriati</taxon>
        <taxon>Methanobacteriota</taxon>
        <taxon>Stenosarchaea group</taxon>
        <taxon>Halobacteria</taxon>
        <taxon>Halobacteriales</taxon>
        <taxon>Natrialbaceae</taxon>
        <taxon>Natronorubrum</taxon>
    </lineage>
</organism>
<keyword evidence="3" id="KW-1185">Reference proteome</keyword>
<dbReference type="Proteomes" id="UP000185687">
    <property type="component" value="Unassembled WGS sequence"/>
</dbReference>
<evidence type="ECO:0000313" key="4">
    <source>
        <dbReference type="Proteomes" id="UP000187321"/>
    </source>
</evidence>
<geneLocation type="plasmid" evidence="1">
    <name>unnamed2</name>
</geneLocation>
<dbReference type="EMBL" id="CP019329">
    <property type="protein sequence ID" value="APX98593.1"/>
    <property type="molecule type" value="Genomic_DNA"/>
</dbReference>
<dbReference type="RefSeq" id="WP_076584035.1">
    <property type="nucleotide sequence ID" value="NZ_CP019329.1"/>
</dbReference>
<accession>A0A1N7FZR3</accession>
<evidence type="ECO:0000313" key="1">
    <source>
        <dbReference type="EMBL" id="APX98593.1"/>
    </source>
</evidence>
<dbReference type="OrthoDB" id="351233at2157"/>
<proteinExistence type="predicted"/>
<dbReference type="KEGG" id="hda:BB347_18000"/>
<dbReference type="GeneID" id="30957877"/>
<sequence>MSVDTAREWAFEEDDVIREEHEQFAPGGVELGKSEYRIKRRLIDDSDGDRFYHVEKEEGGTHLYSAGAIEHSYEVIDAAESRGWSE</sequence>
<name>A0A1N7FZR3_9EURY</name>
<protein>
    <submittedName>
        <fullName evidence="2">Uncharacterized protein</fullName>
    </submittedName>
</protein>
<dbReference type="EMBL" id="FTNP01000008">
    <property type="protein sequence ID" value="SIS05787.1"/>
    <property type="molecule type" value="Genomic_DNA"/>
</dbReference>
<keyword evidence="1" id="KW-0614">Plasmid</keyword>
<reference evidence="2 3" key="2">
    <citation type="submission" date="2017-01" db="EMBL/GenBank/DDBJ databases">
        <authorList>
            <person name="Mah S.A."/>
            <person name="Swanson W.J."/>
            <person name="Moy G.W."/>
            <person name="Vacquier V.D."/>
        </authorList>
    </citation>
    <scope>NUCLEOTIDE SEQUENCE [LARGE SCALE GENOMIC DNA]</scope>
    <source>
        <strain evidence="2 3">CGMCC 1.8909</strain>
    </source>
</reference>
<evidence type="ECO:0000313" key="2">
    <source>
        <dbReference type="EMBL" id="SIS05787.1"/>
    </source>
</evidence>
<dbReference type="Proteomes" id="UP000187321">
    <property type="component" value="Plasmid unnamed2"/>
</dbReference>
<gene>
    <name evidence="1" type="ORF">BB347_18000</name>
    <name evidence="2" type="ORF">SAMN05421809_3612</name>
</gene>
<reference evidence="1 4" key="1">
    <citation type="submission" date="2017-01" db="EMBL/GenBank/DDBJ databases">
        <title>Complete genome sequence of Haloterrigena daqingensis type strain (JX313T).</title>
        <authorList>
            <person name="Shuang W."/>
        </authorList>
    </citation>
    <scope>NUCLEOTIDE SEQUENCE [LARGE SCALE GENOMIC DNA]</scope>
    <source>
        <strain evidence="4">JX313</strain>
        <strain evidence="1">JX313T</strain>
        <plasmid evidence="4">Plasmid unnamed2</plasmid>
        <plasmid evidence="1">unnamed2</plasmid>
    </source>
</reference>
<dbReference type="AlphaFoldDB" id="A0A1N7FZR3"/>
<evidence type="ECO:0000313" key="3">
    <source>
        <dbReference type="Proteomes" id="UP000185687"/>
    </source>
</evidence>